<sequence length="148" mass="16905">MKGYDVMGKGIFFTLLIMATSSIPLYAKNIGINIDNTLTKCKLSAVSTLDISSCYNTAIESWDQELNIQYKLLLKGQNKNVQSGFRNAQRDWIKYRDSEISAMQVFYRQETGTVWGIVMLESKMNIIRDKAIDLYRLRNSKNLAGESE</sequence>
<name>A0AC61TG68_EDWTA</name>
<dbReference type="EMBL" id="CP084506">
    <property type="protein sequence ID" value="UCP99695.1"/>
    <property type="molecule type" value="Genomic_DNA"/>
</dbReference>
<reference evidence="1" key="1">
    <citation type="submission" date="2021-09" db="EMBL/GenBank/DDBJ databases">
        <title>Comparative genomics of Edwardsiella genus reveals species-based diversity.</title>
        <authorList>
            <person name="Tekedar H.C."/>
            <person name="Kumru S."/>
            <person name="Waldbieser G.C."/>
            <person name="Reichley S.R."/>
            <person name="Lawrence M.L."/>
            <person name="Griffin M.J."/>
        </authorList>
    </citation>
    <scope>NUCLEOTIDE SEQUENCE</scope>
    <source>
        <strain evidence="1">ATCC 15947</strain>
    </source>
</reference>
<evidence type="ECO:0000313" key="2">
    <source>
        <dbReference type="Proteomes" id="UP000245918"/>
    </source>
</evidence>
<gene>
    <name evidence="1" type="ORF">DCL27_13695</name>
</gene>
<dbReference type="Proteomes" id="UP000245918">
    <property type="component" value="Chromosome"/>
</dbReference>
<organism evidence="1 2">
    <name type="scientific">Edwardsiella tarda ATCC 15947 = NBRC 105688</name>
    <dbReference type="NCBI Taxonomy" id="667121"/>
    <lineage>
        <taxon>Bacteria</taxon>
        <taxon>Pseudomonadati</taxon>
        <taxon>Pseudomonadota</taxon>
        <taxon>Gammaproteobacteria</taxon>
        <taxon>Enterobacterales</taxon>
        <taxon>Hafniaceae</taxon>
        <taxon>Edwardsiella</taxon>
    </lineage>
</organism>
<proteinExistence type="predicted"/>
<accession>A0AC61TG68</accession>
<protein>
    <submittedName>
        <fullName evidence="1">DUF1311 domain-containing protein</fullName>
    </submittedName>
</protein>
<evidence type="ECO:0000313" key="1">
    <source>
        <dbReference type="EMBL" id="UCP99695.1"/>
    </source>
</evidence>
<keyword evidence="2" id="KW-1185">Reference proteome</keyword>